<dbReference type="PROSITE" id="PS50943">
    <property type="entry name" value="HTH_CROC1"/>
    <property type="match status" value="1"/>
</dbReference>
<keyword evidence="3" id="KW-1185">Reference proteome</keyword>
<gene>
    <name evidence="2" type="ORF">PQO03_08705</name>
</gene>
<dbReference type="Proteomes" id="UP001214250">
    <property type="component" value="Chromosome 1"/>
</dbReference>
<dbReference type="InterPro" id="IPR041664">
    <property type="entry name" value="AAA_16"/>
</dbReference>
<accession>A0ABY7VQ00</accession>
<dbReference type="SUPFAM" id="SSF53822">
    <property type="entry name" value="Periplasmic binding protein-like I"/>
    <property type="match status" value="1"/>
</dbReference>
<dbReference type="Pfam" id="PF13433">
    <property type="entry name" value="Peripla_BP_5"/>
    <property type="match status" value="1"/>
</dbReference>
<feature type="domain" description="HTH cro/C1-type" evidence="1">
    <location>
        <begin position="39"/>
        <end position="72"/>
    </location>
</feature>
<reference evidence="2 3" key="1">
    <citation type="submission" date="2023-02" db="EMBL/GenBank/DDBJ databases">
        <title>Genome sequence of Lentisphaera profundi SAORIC-696.</title>
        <authorList>
            <person name="Kim e."/>
            <person name="Cho J.-C."/>
            <person name="Choi A."/>
            <person name="Kang I."/>
        </authorList>
    </citation>
    <scope>NUCLEOTIDE SEQUENCE [LARGE SCALE GENOMIC DNA]</scope>
    <source>
        <strain evidence="2 3">SAORIC-696</strain>
    </source>
</reference>
<name>A0ABY7VQ00_9BACT</name>
<sequence>MDFDGRISLNGEQIKKHRLKQCLSRDMFSSKSQQMGCYLSVSTLKRAEAGSKIYYRTAQDIASILKVSLDELKKISTTQPETQTAITVLSRDEQIHRASSTLGRVKSEHKGSIIFIQGEPGIGKSHFIHRVTEQAKELGFINFRLPIYDGVTSKRQILQDLIRKFIDHSNTNTLKCSKCHNKIINYDENYNYTQCLECFTLRTRLNEKEKTTLFILFGKTAHKDKPITYKETQINELNLLFSLIKNLDEPINIILEDIHWASTEIISIIQNLTHEARYYPLILILSSRLINSPLYQIWNNTVLNTPLELFNLCPLNKHELSEMIDDNKKISRKTQETYIDLSNGNPLFFRFLLEMQAKQSDCKLPNTLNSLVKQQLSLLSHPQIYFLRYTSALGHEFDLTEVEQIPQIQKLNLTRLIEYNFFVKKGNNIYEFHHDLIRQSIYQNMPEEVKIKIHDSAALFYQNKDQTKLALHLRKAKKIYQAKEAIRKLALCLYEKHDYSEALNQVDIALALPGEKNLYSLYYMKGVLLKILDLPAKATQYLKKALRQSNTNQKKLQIHLELTEIYAVNQRFKLSHDFLSKAKSFLSGAESDEDRSNIEKYTTYLKKCTYSLNSNLQKINYQQSQAFKTSIQNFNDLPRLSTKSELKKDHKVALLHSTSGFLKEHEEGVLKASIMAFDEINKNGGLLDHQITYEIFDGQSNEHIFRKQAKNIIYNHHLTSIFGCSTSPTRKQVKTIVEDSNNLLIYPFHYEGLESSENIIYTGPTSSLQASPIIDWLFDIIKPHSFYFIGSDYIYPVVTNEILKDSISIYKGDLIGEDYLPIGATDFQNIINKLQDTKPDVIILTLASVESNKAFLKQYHESTYAQKNNTIIVSLVLSDSDIIHIPIDHCRGIYGIFSYFQNNNIYSNDDFIQSFKLKYGKNERVGGYMESAYVGVKLWAKAIQKCQSFEPNKITQAIKGLSYYGPGGIAYIDEENQHIWRHTHIAQVGSDGEFHIKWSSEQPTPPTPYPLSRPESEWNTFLQKSKARWDGGWGI</sequence>
<dbReference type="PANTHER" id="PTHR47628">
    <property type="match status" value="1"/>
</dbReference>
<proteinExistence type="predicted"/>
<dbReference type="Gene3D" id="3.40.50.300">
    <property type="entry name" value="P-loop containing nucleotide triphosphate hydrolases"/>
    <property type="match status" value="1"/>
</dbReference>
<dbReference type="Gene3D" id="3.40.50.2300">
    <property type="match status" value="2"/>
</dbReference>
<dbReference type="InterPro" id="IPR027417">
    <property type="entry name" value="P-loop_NTPase"/>
</dbReference>
<dbReference type="RefSeq" id="WP_274149580.1">
    <property type="nucleotide sequence ID" value="NZ_CP117811.1"/>
</dbReference>
<evidence type="ECO:0000259" key="1">
    <source>
        <dbReference type="PROSITE" id="PS50943"/>
    </source>
</evidence>
<dbReference type="SUPFAM" id="SSF52540">
    <property type="entry name" value="P-loop containing nucleoside triphosphate hydrolases"/>
    <property type="match status" value="1"/>
</dbReference>
<dbReference type="Gene3D" id="1.25.40.10">
    <property type="entry name" value="Tetratricopeptide repeat domain"/>
    <property type="match status" value="1"/>
</dbReference>
<dbReference type="EMBL" id="CP117811">
    <property type="protein sequence ID" value="WDE95794.1"/>
    <property type="molecule type" value="Genomic_DNA"/>
</dbReference>
<protein>
    <submittedName>
        <fullName evidence="2">Transporter substrate-binding protein</fullName>
    </submittedName>
</protein>
<organism evidence="2 3">
    <name type="scientific">Lentisphaera profundi</name>
    <dbReference type="NCBI Taxonomy" id="1658616"/>
    <lineage>
        <taxon>Bacteria</taxon>
        <taxon>Pseudomonadati</taxon>
        <taxon>Lentisphaerota</taxon>
        <taxon>Lentisphaeria</taxon>
        <taxon>Lentisphaerales</taxon>
        <taxon>Lentisphaeraceae</taxon>
        <taxon>Lentisphaera</taxon>
    </lineage>
</organism>
<evidence type="ECO:0000313" key="2">
    <source>
        <dbReference type="EMBL" id="WDE95794.1"/>
    </source>
</evidence>
<dbReference type="SUPFAM" id="SSF48452">
    <property type="entry name" value="TPR-like"/>
    <property type="match status" value="1"/>
</dbReference>
<dbReference type="Pfam" id="PF13191">
    <property type="entry name" value="AAA_16"/>
    <property type="match status" value="1"/>
</dbReference>
<dbReference type="InterPro" id="IPR001387">
    <property type="entry name" value="Cro/C1-type_HTH"/>
</dbReference>
<dbReference type="InterPro" id="IPR028082">
    <property type="entry name" value="Peripla_BP_I"/>
</dbReference>
<evidence type="ECO:0000313" key="3">
    <source>
        <dbReference type="Proteomes" id="UP001214250"/>
    </source>
</evidence>
<dbReference type="PANTHER" id="PTHR47628:SF1">
    <property type="entry name" value="ALIPHATIC AMIDASE EXPRESSION-REGULATING PROTEIN"/>
    <property type="match status" value="1"/>
</dbReference>
<dbReference type="InterPro" id="IPR011990">
    <property type="entry name" value="TPR-like_helical_dom_sf"/>
</dbReference>